<proteinExistence type="predicted"/>
<evidence type="ECO:0000256" key="1">
    <source>
        <dbReference type="SAM" id="MobiDB-lite"/>
    </source>
</evidence>
<gene>
    <name evidence="3" type="ORF">ETD96_19865</name>
</gene>
<evidence type="ECO:0000313" key="3">
    <source>
        <dbReference type="EMBL" id="TMR36884.1"/>
    </source>
</evidence>
<dbReference type="SUPFAM" id="SSF53335">
    <property type="entry name" value="S-adenosyl-L-methionine-dependent methyltransferases"/>
    <property type="match status" value="1"/>
</dbReference>
<feature type="region of interest" description="Disordered" evidence="1">
    <location>
        <begin position="236"/>
        <end position="258"/>
    </location>
</feature>
<keyword evidence="3" id="KW-0489">Methyltransferase</keyword>
<keyword evidence="4" id="KW-1185">Reference proteome</keyword>
<dbReference type="OrthoDB" id="4528595at2"/>
<keyword evidence="3" id="KW-0808">Transferase</keyword>
<dbReference type="Proteomes" id="UP000305238">
    <property type="component" value="Unassembled WGS sequence"/>
</dbReference>
<name>A0A5S4GWP8_9ACTN</name>
<dbReference type="InterPro" id="IPR029063">
    <property type="entry name" value="SAM-dependent_MTases_sf"/>
</dbReference>
<protein>
    <submittedName>
        <fullName evidence="3">Class I SAM-dependent methyltransferase</fullName>
    </submittedName>
</protein>
<dbReference type="AlphaFoldDB" id="A0A5S4GWP8"/>
<evidence type="ECO:0000259" key="2">
    <source>
        <dbReference type="Pfam" id="PF13649"/>
    </source>
</evidence>
<dbReference type="CDD" id="cd02440">
    <property type="entry name" value="AdoMet_MTases"/>
    <property type="match status" value="1"/>
</dbReference>
<dbReference type="GO" id="GO:0032259">
    <property type="term" value="P:methylation"/>
    <property type="evidence" value="ECO:0007669"/>
    <property type="project" value="UniProtKB-KW"/>
</dbReference>
<dbReference type="InterPro" id="IPR041698">
    <property type="entry name" value="Methyltransf_25"/>
</dbReference>
<evidence type="ECO:0000313" key="4">
    <source>
        <dbReference type="Proteomes" id="UP000305238"/>
    </source>
</evidence>
<dbReference type="Pfam" id="PF13649">
    <property type="entry name" value="Methyltransf_25"/>
    <property type="match status" value="1"/>
</dbReference>
<feature type="domain" description="Methyltransferase" evidence="2">
    <location>
        <begin position="51"/>
        <end position="147"/>
    </location>
</feature>
<organism evidence="3 4">
    <name type="scientific">Actinomadura geliboluensis</name>
    <dbReference type="NCBI Taxonomy" id="882440"/>
    <lineage>
        <taxon>Bacteria</taxon>
        <taxon>Bacillati</taxon>
        <taxon>Actinomycetota</taxon>
        <taxon>Actinomycetes</taxon>
        <taxon>Streptosporangiales</taxon>
        <taxon>Thermomonosporaceae</taxon>
        <taxon>Actinomadura</taxon>
    </lineage>
</organism>
<dbReference type="RefSeq" id="WP_138637969.1">
    <property type="nucleotide sequence ID" value="NZ_VCKZ01000140.1"/>
</dbReference>
<dbReference type="Gene3D" id="3.40.50.150">
    <property type="entry name" value="Vaccinia Virus protein VP39"/>
    <property type="match status" value="1"/>
</dbReference>
<reference evidence="3 4" key="1">
    <citation type="submission" date="2019-05" db="EMBL/GenBank/DDBJ databases">
        <title>Draft genome sequence of Actinomadura geliboluensis A8036.</title>
        <authorList>
            <person name="Saricaoglu S."/>
            <person name="Isik K."/>
        </authorList>
    </citation>
    <scope>NUCLEOTIDE SEQUENCE [LARGE SCALE GENOMIC DNA]</scope>
    <source>
        <strain evidence="3 4">A8036</strain>
    </source>
</reference>
<dbReference type="EMBL" id="VCKZ01000140">
    <property type="protein sequence ID" value="TMR36884.1"/>
    <property type="molecule type" value="Genomic_DNA"/>
</dbReference>
<accession>A0A5S4GWP8</accession>
<sequence>MTSATRVAPLGTDPYAFQPGYYDLFRASRGEGALPDPRFFAGRAPQGGHALEIGAGTGRITLAVAERAATVLCLERSATMRAVLLAKLAERPHLRARVTVLDRAAPHFDLGGRRFDFVYLAGVLEHVPHPERPVLFEAIAEHLAEDGEVAMDMVLSEPVPDWPEHVADEAALGDCRYEMSSEARPVGDDQAHLRFVYRTYHQGDLVATEVVERAHYLHRPDAVVADLAAAGLTPTAGTALNPVADGEDPGTLVARRTA</sequence>
<dbReference type="GO" id="GO:0008168">
    <property type="term" value="F:methyltransferase activity"/>
    <property type="evidence" value="ECO:0007669"/>
    <property type="project" value="UniProtKB-KW"/>
</dbReference>
<comment type="caution">
    <text evidence="3">The sequence shown here is derived from an EMBL/GenBank/DDBJ whole genome shotgun (WGS) entry which is preliminary data.</text>
</comment>